<gene>
    <name evidence="1" type="ORF">Pla163_04430</name>
</gene>
<protein>
    <submittedName>
        <fullName evidence="1">Uncharacterized protein</fullName>
    </submittedName>
</protein>
<dbReference type="EMBL" id="CP036290">
    <property type="protein sequence ID" value="QDU83344.1"/>
    <property type="molecule type" value="Genomic_DNA"/>
</dbReference>
<dbReference type="Proteomes" id="UP000319342">
    <property type="component" value="Chromosome"/>
</dbReference>
<evidence type="ECO:0000313" key="1">
    <source>
        <dbReference type="EMBL" id="QDU83344.1"/>
    </source>
</evidence>
<sequence>MTDRFRILALLMTLLPALLAPVGLQVSVCFCWQGDAERAASMAVLEQEALAAARPSESVVALRSDQVRSMCACCRSEQRHPARGHQSHDGREDASRVDPAPCPGCHVYESHTISIDRSKSETVDLDPQLLALVVLKDDVVPAPFVARTRCRTPELRRPIGRTPGAMPLRI</sequence>
<accession>A0A518CVW6</accession>
<keyword evidence="2" id="KW-1185">Reference proteome</keyword>
<evidence type="ECO:0000313" key="2">
    <source>
        <dbReference type="Proteomes" id="UP000319342"/>
    </source>
</evidence>
<organism evidence="1 2">
    <name type="scientific">Rohdeia mirabilis</name>
    <dbReference type="NCBI Taxonomy" id="2528008"/>
    <lineage>
        <taxon>Bacteria</taxon>
        <taxon>Pseudomonadati</taxon>
        <taxon>Planctomycetota</taxon>
        <taxon>Planctomycetia</taxon>
        <taxon>Planctomycetia incertae sedis</taxon>
        <taxon>Rohdeia</taxon>
    </lineage>
</organism>
<reference evidence="1 2" key="1">
    <citation type="submission" date="2019-02" db="EMBL/GenBank/DDBJ databases">
        <title>Deep-cultivation of Planctomycetes and their phenomic and genomic characterization uncovers novel biology.</title>
        <authorList>
            <person name="Wiegand S."/>
            <person name="Jogler M."/>
            <person name="Boedeker C."/>
            <person name="Pinto D."/>
            <person name="Vollmers J."/>
            <person name="Rivas-Marin E."/>
            <person name="Kohn T."/>
            <person name="Peeters S.H."/>
            <person name="Heuer A."/>
            <person name="Rast P."/>
            <person name="Oberbeckmann S."/>
            <person name="Bunk B."/>
            <person name="Jeske O."/>
            <person name="Meyerdierks A."/>
            <person name="Storesund J.E."/>
            <person name="Kallscheuer N."/>
            <person name="Luecker S."/>
            <person name="Lage O.M."/>
            <person name="Pohl T."/>
            <person name="Merkel B.J."/>
            <person name="Hornburger P."/>
            <person name="Mueller R.-W."/>
            <person name="Bruemmer F."/>
            <person name="Labrenz M."/>
            <person name="Spormann A.M."/>
            <person name="Op den Camp H."/>
            <person name="Overmann J."/>
            <person name="Amann R."/>
            <person name="Jetten M.S.M."/>
            <person name="Mascher T."/>
            <person name="Medema M.H."/>
            <person name="Devos D.P."/>
            <person name="Kaster A.-K."/>
            <person name="Ovreas L."/>
            <person name="Rohde M."/>
            <person name="Galperin M.Y."/>
            <person name="Jogler C."/>
        </authorList>
    </citation>
    <scope>NUCLEOTIDE SEQUENCE [LARGE SCALE GENOMIC DNA]</scope>
    <source>
        <strain evidence="1 2">Pla163</strain>
    </source>
</reference>
<name>A0A518CVW6_9BACT</name>
<dbReference type="AlphaFoldDB" id="A0A518CVW6"/>
<proteinExistence type="predicted"/>
<dbReference type="RefSeq" id="WP_145182864.1">
    <property type="nucleotide sequence ID" value="NZ_CP036290.1"/>
</dbReference>